<name>A0A858RDT6_9BACT</name>
<dbReference type="KEGG" id="luo:HHL09_03560"/>
<evidence type="ECO:0000313" key="2">
    <source>
        <dbReference type="EMBL" id="QJE94892.1"/>
    </source>
</evidence>
<keyword evidence="1" id="KW-0732">Signal</keyword>
<accession>A0A858RDT6</accession>
<feature type="chain" id="PRO_5032404153" evidence="1">
    <location>
        <begin position="20"/>
        <end position="147"/>
    </location>
</feature>
<protein>
    <submittedName>
        <fullName evidence="2">Uncharacterized protein</fullName>
    </submittedName>
</protein>
<dbReference type="AlphaFoldDB" id="A0A858RDT6"/>
<keyword evidence="3" id="KW-1185">Reference proteome</keyword>
<reference evidence="2 3" key="1">
    <citation type="submission" date="2020-04" db="EMBL/GenBank/DDBJ databases">
        <title>Luteolibacter sp. G-1-1-1 isolated from soil.</title>
        <authorList>
            <person name="Dahal R.H."/>
        </authorList>
    </citation>
    <scope>NUCLEOTIDE SEQUENCE [LARGE SCALE GENOMIC DNA]</scope>
    <source>
        <strain evidence="2 3">G-1-1-1</strain>
    </source>
</reference>
<evidence type="ECO:0000313" key="3">
    <source>
        <dbReference type="Proteomes" id="UP000501812"/>
    </source>
</evidence>
<dbReference type="RefSeq" id="WP_169453113.1">
    <property type="nucleotide sequence ID" value="NZ_CP051774.1"/>
</dbReference>
<sequence>MKRRTLLLLLALAVSVAFAAWQWLRPYDWSPDPAARYHIVHAAVERDHSYLWLNLFLERNDQVSHDLTKPVLLLTADGRELEPADTTLGGDEKSGTDALGFRFWLQEADFSGPLRLRLNDGTLLVRKQSGTPGVNKGTPRYFTSSNW</sequence>
<organism evidence="2 3">
    <name type="scientific">Luteolibacter luteus</name>
    <dbReference type="NCBI Taxonomy" id="2728835"/>
    <lineage>
        <taxon>Bacteria</taxon>
        <taxon>Pseudomonadati</taxon>
        <taxon>Verrucomicrobiota</taxon>
        <taxon>Verrucomicrobiia</taxon>
        <taxon>Verrucomicrobiales</taxon>
        <taxon>Verrucomicrobiaceae</taxon>
        <taxon>Luteolibacter</taxon>
    </lineage>
</organism>
<dbReference type="EMBL" id="CP051774">
    <property type="protein sequence ID" value="QJE94892.1"/>
    <property type="molecule type" value="Genomic_DNA"/>
</dbReference>
<gene>
    <name evidence="2" type="ORF">HHL09_03560</name>
</gene>
<proteinExistence type="predicted"/>
<feature type="signal peptide" evidence="1">
    <location>
        <begin position="1"/>
        <end position="19"/>
    </location>
</feature>
<evidence type="ECO:0000256" key="1">
    <source>
        <dbReference type="SAM" id="SignalP"/>
    </source>
</evidence>
<dbReference type="Proteomes" id="UP000501812">
    <property type="component" value="Chromosome"/>
</dbReference>